<evidence type="ECO:0000313" key="3">
    <source>
        <dbReference type="Proteomes" id="UP000299102"/>
    </source>
</evidence>
<gene>
    <name evidence="2" type="primary">Itp-r83A</name>
    <name evidence="2" type="ORF">EVAR_74424_1</name>
</gene>
<dbReference type="OrthoDB" id="76898at2759"/>
<dbReference type="Gene3D" id="2.80.10.50">
    <property type="match status" value="1"/>
</dbReference>
<name>A0A4C1SDI1_EUMVA</name>
<organism evidence="2 3">
    <name type="scientific">Eumeta variegata</name>
    <name type="common">Bagworm moth</name>
    <name type="synonym">Eumeta japonica</name>
    <dbReference type="NCBI Taxonomy" id="151549"/>
    <lineage>
        <taxon>Eukaryota</taxon>
        <taxon>Metazoa</taxon>
        <taxon>Ecdysozoa</taxon>
        <taxon>Arthropoda</taxon>
        <taxon>Hexapoda</taxon>
        <taxon>Insecta</taxon>
        <taxon>Pterygota</taxon>
        <taxon>Neoptera</taxon>
        <taxon>Endopterygota</taxon>
        <taxon>Lepidoptera</taxon>
        <taxon>Glossata</taxon>
        <taxon>Ditrysia</taxon>
        <taxon>Tineoidea</taxon>
        <taxon>Psychidae</taxon>
        <taxon>Oiketicinae</taxon>
        <taxon>Eumeta</taxon>
    </lineage>
</organism>
<protein>
    <submittedName>
        <fullName evidence="2">Inositol 1,4,5-trisphosphate receptor</fullName>
    </submittedName>
</protein>
<dbReference type="Pfam" id="PF08709">
    <property type="entry name" value="Ins145_P3_rec"/>
    <property type="match status" value="1"/>
</dbReference>
<dbReference type="STRING" id="151549.A0A4C1SDI1"/>
<reference evidence="2 3" key="1">
    <citation type="journal article" date="2019" name="Commun. Biol.">
        <title>The bagworm genome reveals a unique fibroin gene that provides high tensile strength.</title>
        <authorList>
            <person name="Kono N."/>
            <person name="Nakamura H."/>
            <person name="Ohtoshi R."/>
            <person name="Tomita M."/>
            <person name="Numata K."/>
            <person name="Arakawa K."/>
        </authorList>
    </citation>
    <scope>NUCLEOTIDE SEQUENCE [LARGE SCALE GENOMIC DNA]</scope>
</reference>
<accession>A0A4C1SDI1</accession>
<evidence type="ECO:0000259" key="1">
    <source>
        <dbReference type="Pfam" id="PF08709"/>
    </source>
</evidence>
<comment type="caution">
    <text evidence="2">The sequence shown here is derived from an EMBL/GenBank/DDBJ whole genome shotgun (WGS) entry which is preliminary data.</text>
</comment>
<dbReference type="AlphaFoldDB" id="A0A4C1SDI1"/>
<feature type="domain" description="Inositol 1,4,5-trisphosphate/ryanodine receptor" evidence="1">
    <location>
        <begin position="158"/>
        <end position="188"/>
    </location>
</feature>
<proteinExistence type="predicted"/>
<keyword evidence="2" id="KW-0675">Receptor</keyword>
<keyword evidence="3" id="KW-1185">Reference proteome</keyword>
<evidence type="ECO:0000313" key="2">
    <source>
        <dbReference type="EMBL" id="GBP00152.1"/>
    </source>
</evidence>
<sequence>MAKDLRNSKNVTSSKRTGARDVQKKSRLICIIRCGFRNCDPTAASRPVRRNMLERRSSVEQITSRSMECLVFLLTSCRILYITKSKGKKLSQFLPHHCDAHLHTISFEIEVLKIRVLGIAVNFCSRTLAESWALDYHRIFLLQGDLMVKVDIIRRNGDSFLHLGDTVSLYAEGSVSGFLSTLGIIETGLKLPYNLLTVDTTRRESIEHDLKSHIKIMEMRRRLGP</sequence>
<dbReference type="InterPro" id="IPR014821">
    <property type="entry name" value="Ins145_P3_rcpt"/>
</dbReference>
<dbReference type="Proteomes" id="UP000299102">
    <property type="component" value="Unassembled WGS sequence"/>
</dbReference>
<dbReference type="EMBL" id="BGZK01000004">
    <property type="protein sequence ID" value="GBP00152.1"/>
    <property type="molecule type" value="Genomic_DNA"/>
</dbReference>